<protein>
    <recommendedName>
        <fullName evidence="3">STAS/SEC14 domain-containing protein</fullName>
    </recommendedName>
</protein>
<proteinExistence type="predicted"/>
<name>A0ABS6XAP9_9BACT</name>
<gene>
    <name evidence="1" type="ORF">KYK27_08440</name>
</gene>
<evidence type="ECO:0008006" key="3">
    <source>
        <dbReference type="Google" id="ProtNLM"/>
    </source>
</evidence>
<dbReference type="EMBL" id="JAHWXQ010000002">
    <property type="protein sequence ID" value="MBW3365069.1"/>
    <property type="molecule type" value="Genomic_DNA"/>
</dbReference>
<comment type="caution">
    <text evidence="1">The sequence shown here is derived from an EMBL/GenBank/DDBJ whole genome shotgun (WGS) entry which is preliminary data.</text>
</comment>
<evidence type="ECO:0000313" key="1">
    <source>
        <dbReference type="EMBL" id="MBW3365069.1"/>
    </source>
</evidence>
<accession>A0ABS6XAP9</accession>
<reference evidence="1 2" key="1">
    <citation type="submission" date="2021-07" db="EMBL/GenBank/DDBJ databases">
        <authorList>
            <person name="Kim M.K."/>
        </authorList>
    </citation>
    <scope>NUCLEOTIDE SEQUENCE [LARGE SCALE GENOMIC DNA]</scope>
    <source>
        <strain evidence="1 2">HLY7-15</strain>
    </source>
</reference>
<evidence type="ECO:0000313" key="2">
    <source>
        <dbReference type="Proteomes" id="UP000774935"/>
    </source>
</evidence>
<organism evidence="1 2">
    <name type="scientific">Pontibacter populi</name>
    <dbReference type="NCBI Taxonomy" id="890055"/>
    <lineage>
        <taxon>Bacteria</taxon>
        <taxon>Pseudomonadati</taxon>
        <taxon>Bacteroidota</taxon>
        <taxon>Cytophagia</taxon>
        <taxon>Cytophagales</taxon>
        <taxon>Hymenobacteraceae</taxon>
        <taxon>Pontibacter</taxon>
    </lineage>
</organism>
<dbReference type="RefSeq" id="WP_199109594.1">
    <property type="nucleotide sequence ID" value="NZ_JAHWXQ010000002.1"/>
</dbReference>
<keyword evidence="2" id="KW-1185">Reference proteome</keyword>
<dbReference type="Proteomes" id="UP000774935">
    <property type="component" value="Unassembled WGS sequence"/>
</dbReference>
<sequence length="137" mass="15670">MVLFENSIVKLDYDPATDIIEVAYPDLHTYLLAEIKYTIDQMVDIIKSYDIKKLLLDSSKTRISVSEEESREISTYLARGLATTRIQKVARLQSPSQSVEKLAINNIKTLEQSKVMPFQLINFSDKTEAIAWLKEKA</sequence>